<protein>
    <submittedName>
        <fullName evidence="1">Uncharacterized protein</fullName>
    </submittedName>
</protein>
<proteinExistence type="predicted"/>
<organism evidence="1 2">
    <name type="scientific">Dendrolimus kikuchii</name>
    <dbReference type="NCBI Taxonomy" id="765133"/>
    <lineage>
        <taxon>Eukaryota</taxon>
        <taxon>Metazoa</taxon>
        <taxon>Ecdysozoa</taxon>
        <taxon>Arthropoda</taxon>
        <taxon>Hexapoda</taxon>
        <taxon>Insecta</taxon>
        <taxon>Pterygota</taxon>
        <taxon>Neoptera</taxon>
        <taxon>Endopterygota</taxon>
        <taxon>Lepidoptera</taxon>
        <taxon>Glossata</taxon>
        <taxon>Ditrysia</taxon>
        <taxon>Bombycoidea</taxon>
        <taxon>Lasiocampidae</taxon>
        <taxon>Dendrolimus</taxon>
    </lineage>
</organism>
<keyword evidence="2" id="KW-1185">Reference proteome</keyword>
<evidence type="ECO:0000313" key="1">
    <source>
        <dbReference type="EMBL" id="KAJ0170785.1"/>
    </source>
</evidence>
<accession>A0ACC1CGY7</accession>
<dbReference type="EMBL" id="CM034412">
    <property type="protein sequence ID" value="KAJ0170785.1"/>
    <property type="molecule type" value="Genomic_DNA"/>
</dbReference>
<name>A0ACC1CGY7_9NEOP</name>
<reference evidence="1 2" key="1">
    <citation type="journal article" date="2021" name="Front. Genet.">
        <title>Chromosome-Level Genome Assembly Reveals Significant Gene Expansion in the Toll and IMD Signaling Pathways of Dendrolimus kikuchii.</title>
        <authorList>
            <person name="Zhou J."/>
            <person name="Wu P."/>
            <person name="Xiong Z."/>
            <person name="Liu N."/>
            <person name="Zhao N."/>
            <person name="Ji M."/>
            <person name="Qiu Y."/>
            <person name="Yang B."/>
        </authorList>
    </citation>
    <scope>NUCLEOTIDE SEQUENCE [LARGE SCALE GENOMIC DNA]</scope>
    <source>
        <strain evidence="1">Ann1</strain>
    </source>
</reference>
<evidence type="ECO:0000313" key="2">
    <source>
        <dbReference type="Proteomes" id="UP000824533"/>
    </source>
</evidence>
<sequence>MFLKPYGYDEIYKIIKTLNKTNAVGYDEVSTKIIKECATELTPIITYLINQSFEEGIFPDALKMAIVKPLFKKGDKNKVDNYRPITLVPILSKIFETAMKRRVSEYLDKNNILRAEQYGFQKGKSTVLACFNLVKNIMDNINDRNRVSVIFFDMSKAFDFVAHSLLLDKLENYGIRGPILNWFKSYLADRKQFVEILCEDKKNHLTGVNSEERYNRYGVPQGSVLGPLLFLIYINDLPNVITNKCFLFADDISVILTSPTHSDINTYYNDINSSITSITDWLYSNNLYVNLSKTKIVQFGTHQSKDTLLNITHNGVNISEETESRFLGITLDKYLSWKPHVNNVCIKINKFVYVLHKENIITMYSFICISWVCRCFPKIWHSALG</sequence>
<gene>
    <name evidence="1" type="ORF">K1T71_013557</name>
</gene>
<comment type="caution">
    <text evidence="1">The sequence shown here is derived from an EMBL/GenBank/DDBJ whole genome shotgun (WGS) entry which is preliminary data.</text>
</comment>
<dbReference type="Proteomes" id="UP000824533">
    <property type="component" value="Linkage Group LG26"/>
</dbReference>